<dbReference type="EMBL" id="CAXDID020000168">
    <property type="protein sequence ID" value="CAL6046635.1"/>
    <property type="molecule type" value="Genomic_DNA"/>
</dbReference>
<proteinExistence type="predicted"/>
<reference evidence="4 8" key="2">
    <citation type="submission" date="2024-07" db="EMBL/GenBank/DDBJ databases">
        <authorList>
            <person name="Akdeniz Z."/>
        </authorList>
    </citation>
    <scope>NUCLEOTIDE SEQUENCE [LARGE SCALE GENOMIC DNA]</scope>
</reference>
<accession>A0AA86UZ04</accession>
<dbReference type="EMBL" id="CATOUU010001180">
    <property type="protein sequence ID" value="CAI9977748.1"/>
    <property type="molecule type" value="Genomic_DNA"/>
</dbReference>
<gene>
    <name evidence="4" type="ORF">HINF_LOCUS35015</name>
    <name evidence="5" type="ORF">HINF_LOCUS35038</name>
    <name evidence="6" type="ORF">HINF_LOCUS41823</name>
    <name evidence="1" type="ORF">HINF_LOCUS50802</name>
    <name evidence="2" type="ORF">HINF_LOCUS65370</name>
    <name evidence="3" type="ORF">HINF_LOCUS65393</name>
    <name evidence="7" type="ORF">HINF_LOCUS75243</name>
</gene>
<comment type="caution">
    <text evidence="2">The sequence shown here is derived from an EMBL/GenBank/DDBJ whole genome shotgun (WGS) entry which is preliminary data.</text>
</comment>
<name>A0AA86UZ04_9EUKA</name>
<dbReference type="EMBL" id="CATOUU010001180">
    <property type="protein sequence ID" value="CAI9977725.1"/>
    <property type="molecule type" value="Genomic_DNA"/>
</dbReference>
<evidence type="ECO:0000313" key="5">
    <source>
        <dbReference type="EMBL" id="CAL6033588.1"/>
    </source>
</evidence>
<evidence type="ECO:0000313" key="1">
    <source>
        <dbReference type="EMBL" id="CAI9963157.1"/>
    </source>
</evidence>
<evidence type="ECO:0000313" key="7">
    <source>
        <dbReference type="EMBL" id="CAL6109014.1"/>
    </source>
</evidence>
<dbReference type="EMBL" id="CAXDID020000126">
    <property type="protein sequence ID" value="CAL6033542.1"/>
    <property type="molecule type" value="Genomic_DNA"/>
</dbReference>
<evidence type="ECO:0000313" key="8">
    <source>
        <dbReference type="Proteomes" id="UP001642409"/>
    </source>
</evidence>
<evidence type="ECO:0000313" key="4">
    <source>
        <dbReference type="EMBL" id="CAL6033542.1"/>
    </source>
</evidence>
<dbReference type="AlphaFoldDB" id="A0AA86UZ04"/>
<reference evidence="2" key="1">
    <citation type="submission" date="2023-06" db="EMBL/GenBank/DDBJ databases">
        <authorList>
            <person name="Kurt Z."/>
        </authorList>
    </citation>
    <scope>NUCLEOTIDE SEQUENCE</scope>
</reference>
<dbReference type="Proteomes" id="UP001642409">
    <property type="component" value="Unassembled WGS sequence"/>
</dbReference>
<evidence type="ECO:0000313" key="2">
    <source>
        <dbReference type="EMBL" id="CAI9977725.1"/>
    </source>
</evidence>
<dbReference type="EMBL" id="CAXDID020000126">
    <property type="protein sequence ID" value="CAL6033588.1"/>
    <property type="molecule type" value="Genomic_DNA"/>
</dbReference>
<evidence type="ECO:0000313" key="3">
    <source>
        <dbReference type="EMBL" id="CAI9977748.1"/>
    </source>
</evidence>
<keyword evidence="8" id="KW-1185">Reference proteome</keyword>
<evidence type="ECO:0000313" key="6">
    <source>
        <dbReference type="EMBL" id="CAL6046635.1"/>
    </source>
</evidence>
<sequence length="199" mass="22686">MSSSRHSPYTTVDVPQISHFMISVSLTAHQALKLPKRLMLSTHTLKSVISIYNATQTLAATYPLQLLYIMLYPVNLQSLIVKLIVDEIQLTIPDVCKLNNLNYKVEEYIQIVLFVSRTIPDNFYPVAINTNEELYNDTSQNIHNNAPITTSNYNVAFILDPITIQLLTLTPNRANAQISVFYIEMSIYECFVQLVQMNI</sequence>
<organism evidence="2">
    <name type="scientific">Hexamita inflata</name>
    <dbReference type="NCBI Taxonomy" id="28002"/>
    <lineage>
        <taxon>Eukaryota</taxon>
        <taxon>Metamonada</taxon>
        <taxon>Diplomonadida</taxon>
        <taxon>Hexamitidae</taxon>
        <taxon>Hexamitinae</taxon>
        <taxon>Hexamita</taxon>
    </lineage>
</organism>
<protein>
    <submittedName>
        <fullName evidence="4">Hypothetical_protein</fullName>
    </submittedName>
</protein>
<dbReference type="EMBL" id="CATOUU010000965">
    <property type="protein sequence ID" value="CAI9963157.1"/>
    <property type="molecule type" value="Genomic_DNA"/>
</dbReference>
<dbReference type="EMBL" id="CAXDID020000660">
    <property type="protein sequence ID" value="CAL6109014.1"/>
    <property type="molecule type" value="Genomic_DNA"/>
</dbReference>